<comment type="caution">
    <text evidence="2">The sequence shown here is derived from an EMBL/GenBank/DDBJ whole genome shotgun (WGS) entry which is preliminary data.</text>
</comment>
<feature type="compositionally biased region" description="Gly residues" evidence="1">
    <location>
        <begin position="136"/>
        <end position="145"/>
    </location>
</feature>
<sequence>MYYKVFKTMNKRDDEIRYYHGGLGAEENRRDFDRNTRDGDFGREYENRYRHRQHPQDYRNRRDFDAHRFEDYDRHANELNANYNRNTHISEPYLSDIRQGYGIPEFRRLGSEPHNRLDDMERERRAQQQQAYNTGRPGGYSGAAYGGSNYSTHGDFGGAPGNGAMSGAGGNSENYTSSSGYGGGHGSPSIHDSNAHRRQEHPHNYDATAGRYGRPHERYNNQRNRNY</sequence>
<dbReference type="EMBL" id="QWGE01000001">
    <property type="protein sequence ID" value="RIJ42435.1"/>
    <property type="molecule type" value="Genomic_DNA"/>
</dbReference>
<evidence type="ECO:0000256" key="1">
    <source>
        <dbReference type="SAM" id="MobiDB-lite"/>
    </source>
</evidence>
<reference evidence="3" key="1">
    <citation type="submission" date="2018-08" db="EMBL/GenBank/DDBJ databases">
        <title>Mucilaginibacter sp. MYSH2.</title>
        <authorList>
            <person name="Seo T."/>
        </authorList>
    </citation>
    <scope>NUCLEOTIDE SEQUENCE [LARGE SCALE GENOMIC DNA]</scope>
    <source>
        <strain evidence="3">KIRAN</strain>
    </source>
</reference>
<accession>A0A399SKY4</accession>
<organism evidence="2 3">
    <name type="scientific">Pontibacter oryzae</name>
    <dbReference type="NCBI Taxonomy" id="2304593"/>
    <lineage>
        <taxon>Bacteria</taxon>
        <taxon>Pseudomonadati</taxon>
        <taxon>Bacteroidota</taxon>
        <taxon>Cytophagia</taxon>
        <taxon>Cytophagales</taxon>
        <taxon>Hymenobacteraceae</taxon>
        <taxon>Pontibacter</taxon>
    </lineage>
</organism>
<name>A0A399SKY4_9BACT</name>
<evidence type="ECO:0000313" key="3">
    <source>
        <dbReference type="Proteomes" id="UP000266005"/>
    </source>
</evidence>
<keyword evidence="3" id="KW-1185">Reference proteome</keyword>
<dbReference type="Proteomes" id="UP000266005">
    <property type="component" value="Unassembled WGS sequence"/>
</dbReference>
<proteinExistence type="predicted"/>
<evidence type="ECO:0000313" key="2">
    <source>
        <dbReference type="EMBL" id="RIJ42435.1"/>
    </source>
</evidence>
<protein>
    <submittedName>
        <fullName evidence="2">Uncharacterized protein</fullName>
    </submittedName>
</protein>
<dbReference type="AlphaFoldDB" id="A0A399SKY4"/>
<feature type="region of interest" description="Disordered" evidence="1">
    <location>
        <begin position="30"/>
        <end position="56"/>
    </location>
</feature>
<feature type="compositionally biased region" description="Basic and acidic residues" evidence="1">
    <location>
        <begin position="193"/>
        <end position="204"/>
    </location>
</feature>
<feature type="region of interest" description="Disordered" evidence="1">
    <location>
        <begin position="106"/>
        <end position="146"/>
    </location>
</feature>
<feature type="region of interest" description="Disordered" evidence="1">
    <location>
        <begin position="169"/>
        <end position="227"/>
    </location>
</feature>
<feature type="compositionally biased region" description="Basic and acidic residues" evidence="1">
    <location>
        <begin position="106"/>
        <end position="126"/>
    </location>
</feature>
<gene>
    <name evidence="2" type="ORF">D1627_00760</name>
</gene>